<dbReference type="InterPro" id="IPR050473">
    <property type="entry name" value="A2M/Complement_sys"/>
</dbReference>
<dbReference type="SUPFAM" id="SSF49410">
    <property type="entry name" value="Alpha-macroglobulin receptor domain"/>
    <property type="match status" value="1"/>
</dbReference>
<accession>A0ABN9M0V5</accession>
<organism evidence="2 3">
    <name type="scientific">Ranitomeya imitator</name>
    <name type="common">mimic poison frog</name>
    <dbReference type="NCBI Taxonomy" id="111125"/>
    <lineage>
        <taxon>Eukaryota</taxon>
        <taxon>Metazoa</taxon>
        <taxon>Chordata</taxon>
        <taxon>Craniata</taxon>
        <taxon>Vertebrata</taxon>
        <taxon>Euteleostomi</taxon>
        <taxon>Amphibia</taxon>
        <taxon>Batrachia</taxon>
        <taxon>Anura</taxon>
        <taxon>Neobatrachia</taxon>
        <taxon>Hyloidea</taxon>
        <taxon>Dendrobatidae</taxon>
        <taxon>Dendrobatinae</taxon>
        <taxon>Ranitomeya</taxon>
    </lineage>
</organism>
<dbReference type="Pfam" id="PF07677">
    <property type="entry name" value="A2M_recep"/>
    <property type="match status" value="1"/>
</dbReference>
<evidence type="ECO:0000259" key="1">
    <source>
        <dbReference type="SMART" id="SM01361"/>
    </source>
</evidence>
<dbReference type="InterPro" id="IPR036595">
    <property type="entry name" value="A-macroglobulin_rcpt-bd_sf"/>
</dbReference>
<dbReference type="SMART" id="SM01361">
    <property type="entry name" value="A2M_recep"/>
    <property type="match status" value="1"/>
</dbReference>
<protein>
    <recommendedName>
        <fullName evidence="1">Alpha-macroglobulin receptor-binding domain-containing protein</fullName>
    </recommendedName>
</protein>
<sequence>MDTSAPEAVNLDVQLVVEGKEKPITYNIQNANMYLERTSKISASKNFNIEVRGTGKGNDSLPSLTECRKPMQWIFIGGKGDITWYHGDLPATMTLIEITMLSGFTPSTEDLKLLANNVENYIMKFETYSTASNATVVLYLTKVPNNDVLEIGFRIHKNFEIGLLQPADISIYEYYDLDKKCSTFYNLPEESGELKKICKGSLCKCATGKCATLGKMTDKETLKLKACEVGVDFGMFYI</sequence>
<dbReference type="PANTHER" id="PTHR11412">
    <property type="entry name" value="MACROGLOBULIN / COMPLEMENT"/>
    <property type="match status" value="1"/>
</dbReference>
<dbReference type="PANTHER" id="PTHR11412:SF81">
    <property type="entry name" value="COMPLEMENT C3"/>
    <property type="match status" value="1"/>
</dbReference>
<evidence type="ECO:0000313" key="3">
    <source>
        <dbReference type="Proteomes" id="UP001176940"/>
    </source>
</evidence>
<name>A0ABN9M0V5_9NEOB</name>
<gene>
    <name evidence="2" type="ORF">RIMI_LOCUS14942203</name>
</gene>
<dbReference type="Gene3D" id="2.20.210.20">
    <property type="match status" value="1"/>
</dbReference>
<dbReference type="EMBL" id="CAUEEQ010039424">
    <property type="protein sequence ID" value="CAJ0954957.1"/>
    <property type="molecule type" value="Genomic_DNA"/>
</dbReference>
<evidence type="ECO:0000313" key="2">
    <source>
        <dbReference type="EMBL" id="CAJ0954957.1"/>
    </source>
</evidence>
<proteinExistence type="predicted"/>
<reference evidence="2" key="1">
    <citation type="submission" date="2023-07" db="EMBL/GenBank/DDBJ databases">
        <authorList>
            <person name="Stuckert A."/>
        </authorList>
    </citation>
    <scope>NUCLEOTIDE SEQUENCE</scope>
</reference>
<dbReference type="InterPro" id="IPR009048">
    <property type="entry name" value="A-macroglobulin_rcpt-bd"/>
</dbReference>
<dbReference type="Proteomes" id="UP001176940">
    <property type="component" value="Unassembled WGS sequence"/>
</dbReference>
<keyword evidence="3" id="KW-1185">Reference proteome</keyword>
<dbReference type="Gene3D" id="2.60.40.690">
    <property type="entry name" value="Alpha-macroglobulin, receptor-binding domain"/>
    <property type="match status" value="1"/>
</dbReference>
<comment type="caution">
    <text evidence="2">The sequence shown here is derived from an EMBL/GenBank/DDBJ whole genome shotgun (WGS) entry which is preliminary data.</text>
</comment>
<feature type="domain" description="Alpha-macroglobulin receptor-binding" evidence="1">
    <location>
        <begin position="91"/>
        <end position="185"/>
    </location>
</feature>